<reference evidence="1 2" key="1">
    <citation type="journal article" date="2023" name="Nucleic Acids Res.">
        <title>The hologenome of Daphnia magna reveals possible DNA methylation and microbiome-mediated evolution of the host genome.</title>
        <authorList>
            <person name="Chaturvedi A."/>
            <person name="Li X."/>
            <person name="Dhandapani V."/>
            <person name="Marshall H."/>
            <person name="Kissane S."/>
            <person name="Cuenca-Cambronero M."/>
            <person name="Asole G."/>
            <person name="Calvet F."/>
            <person name="Ruiz-Romero M."/>
            <person name="Marangio P."/>
            <person name="Guigo R."/>
            <person name="Rago D."/>
            <person name="Mirbahai L."/>
            <person name="Eastwood N."/>
            <person name="Colbourne J.K."/>
            <person name="Zhou J."/>
            <person name="Mallon E."/>
            <person name="Orsini L."/>
        </authorList>
    </citation>
    <scope>NUCLEOTIDE SEQUENCE [LARGE SCALE GENOMIC DNA]</scope>
    <source>
        <strain evidence="1">LRV0_1</strain>
    </source>
</reference>
<dbReference type="EMBL" id="JAOYFB010000037">
    <property type="protein sequence ID" value="KAK4024041.1"/>
    <property type="molecule type" value="Genomic_DNA"/>
</dbReference>
<dbReference type="Proteomes" id="UP001234178">
    <property type="component" value="Unassembled WGS sequence"/>
</dbReference>
<evidence type="ECO:0000313" key="1">
    <source>
        <dbReference type="EMBL" id="KAK4024041.1"/>
    </source>
</evidence>
<sequence length="105" mass="11813">MICHSILRSKFVAIYAQPVQEPRNCSGVADARLSCQARQRYLACFHHQSVGFSQSPPGSLRLSRLCILTPYQHHTQPQKTKERTILTPSSGFDSRLMITCVESHA</sequence>
<comment type="caution">
    <text evidence="1">The sequence shown here is derived from an EMBL/GenBank/DDBJ whole genome shotgun (WGS) entry which is preliminary data.</text>
</comment>
<organism evidence="1 2">
    <name type="scientific">Daphnia magna</name>
    <dbReference type="NCBI Taxonomy" id="35525"/>
    <lineage>
        <taxon>Eukaryota</taxon>
        <taxon>Metazoa</taxon>
        <taxon>Ecdysozoa</taxon>
        <taxon>Arthropoda</taxon>
        <taxon>Crustacea</taxon>
        <taxon>Branchiopoda</taxon>
        <taxon>Diplostraca</taxon>
        <taxon>Cladocera</taxon>
        <taxon>Anomopoda</taxon>
        <taxon>Daphniidae</taxon>
        <taxon>Daphnia</taxon>
    </lineage>
</organism>
<evidence type="ECO:0000313" key="2">
    <source>
        <dbReference type="Proteomes" id="UP001234178"/>
    </source>
</evidence>
<gene>
    <name evidence="1" type="ORF">OUZ56_009432</name>
</gene>
<proteinExistence type="predicted"/>
<keyword evidence="2" id="KW-1185">Reference proteome</keyword>
<name>A0ABR0AG04_9CRUS</name>
<accession>A0ABR0AG04</accession>
<protein>
    <submittedName>
        <fullName evidence="1">Uncharacterized protein</fullName>
    </submittedName>
</protein>